<dbReference type="PROSITE" id="PS50995">
    <property type="entry name" value="HTH_MARR_2"/>
    <property type="match status" value="1"/>
</dbReference>
<dbReference type="PANTHER" id="PTHR42756:SF1">
    <property type="entry name" value="TRANSCRIPTIONAL REPRESSOR OF EMRAB OPERON"/>
    <property type="match status" value="1"/>
</dbReference>
<organism evidence="5 6">
    <name type="scientific">Methylobacterium ajmalii</name>
    <dbReference type="NCBI Taxonomy" id="2738439"/>
    <lineage>
        <taxon>Bacteria</taxon>
        <taxon>Pseudomonadati</taxon>
        <taxon>Pseudomonadota</taxon>
        <taxon>Alphaproteobacteria</taxon>
        <taxon>Hyphomicrobiales</taxon>
        <taxon>Methylobacteriaceae</taxon>
        <taxon>Methylobacterium</taxon>
    </lineage>
</organism>
<proteinExistence type="predicted"/>
<dbReference type="Pfam" id="PF12802">
    <property type="entry name" value="MarR_2"/>
    <property type="match status" value="1"/>
</dbReference>
<dbReference type="PANTHER" id="PTHR42756">
    <property type="entry name" value="TRANSCRIPTIONAL REGULATOR, MARR"/>
    <property type="match status" value="1"/>
</dbReference>
<protein>
    <submittedName>
        <fullName evidence="5">MarR family transcriptional regulator</fullName>
    </submittedName>
</protein>
<dbReference type="InterPro" id="IPR036390">
    <property type="entry name" value="WH_DNA-bd_sf"/>
</dbReference>
<dbReference type="PRINTS" id="PR00598">
    <property type="entry name" value="HTHMARR"/>
</dbReference>
<evidence type="ECO:0000313" key="5">
    <source>
        <dbReference type="EMBL" id="MEN3238465.1"/>
    </source>
</evidence>
<evidence type="ECO:0000259" key="4">
    <source>
        <dbReference type="PROSITE" id="PS50995"/>
    </source>
</evidence>
<dbReference type="EMBL" id="JAQYXP010000005">
    <property type="protein sequence ID" value="MEN3238465.1"/>
    <property type="molecule type" value="Genomic_DNA"/>
</dbReference>
<evidence type="ECO:0000256" key="3">
    <source>
        <dbReference type="ARBA" id="ARBA00023163"/>
    </source>
</evidence>
<evidence type="ECO:0000313" key="6">
    <source>
        <dbReference type="Proteomes" id="UP001407347"/>
    </source>
</evidence>
<accession>A0ABV0A6N1</accession>
<evidence type="ECO:0000256" key="2">
    <source>
        <dbReference type="ARBA" id="ARBA00023125"/>
    </source>
</evidence>
<dbReference type="SUPFAM" id="SSF46785">
    <property type="entry name" value="Winged helix' DNA-binding domain"/>
    <property type="match status" value="1"/>
</dbReference>
<keyword evidence="6" id="KW-1185">Reference proteome</keyword>
<dbReference type="SMART" id="SM00347">
    <property type="entry name" value="HTH_MARR"/>
    <property type="match status" value="1"/>
</dbReference>
<dbReference type="InterPro" id="IPR000835">
    <property type="entry name" value="HTH_MarR-typ"/>
</dbReference>
<gene>
    <name evidence="5" type="ORF">PUR29_34060</name>
</gene>
<dbReference type="Gene3D" id="1.10.10.10">
    <property type="entry name" value="Winged helix-like DNA-binding domain superfamily/Winged helix DNA-binding domain"/>
    <property type="match status" value="1"/>
</dbReference>
<keyword evidence="3" id="KW-0804">Transcription</keyword>
<keyword evidence="1" id="KW-0805">Transcription regulation</keyword>
<sequence>MSRQIAPKADDCDGIAVRRRQWARELPDVDTRGMGILGRARRLALIARPRIDAVLSSYGLDAGEADVLFTLLRSGPPYRLRPTELFQSMLVSSGGMTHRLNKLTQAGLIARQPAEGDGRSLLVELTDEGKQKAEAAFRADMAVEAEFLEGLSEAEQTQLGDLLRRLTASLELKSD</sequence>
<dbReference type="Proteomes" id="UP001407347">
    <property type="component" value="Unassembled WGS sequence"/>
</dbReference>
<evidence type="ECO:0000256" key="1">
    <source>
        <dbReference type="ARBA" id="ARBA00023015"/>
    </source>
</evidence>
<keyword evidence="2" id="KW-0238">DNA-binding</keyword>
<feature type="domain" description="HTH marR-type" evidence="4">
    <location>
        <begin position="30"/>
        <end position="168"/>
    </location>
</feature>
<dbReference type="InterPro" id="IPR036388">
    <property type="entry name" value="WH-like_DNA-bd_sf"/>
</dbReference>
<reference evidence="5 6" key="1">
    <citation type="journal article" date="2023" name="PLoS ONE">
        <title>Complete genome assembly of Hawai'i environmental nontuberculous mycobacteria reveals unexpected co-isolation with methylobacteria.</title>
        <authorList>
            <person name="Hendrix J."/>
            <person name="Epperson L.E."/>
            <person name="Tong E.I."/>
            <person name="Chan Y.L."/>
            <person name="Hasan N.A."/>
            <person name="Dawrs S.N."/>
            <person name="Norton G.J."/>
            <person name="Virdi R."/>
            <person name="Crooks J.L."/>
            <person name="Chan E.D."/>
            <person name="Honda J.R."/>
            <person name="Strong M."/>
        </authorList>
    </citation>
    <scope>NUCLEOTIDE SEQUENCE [LARGE SCALE GENOMIC DNA]</scope>
    <source>
        <strain evidence="5 6">NJH_HI04-1</strain>
    </source>
</reference>
<name>A0ABV0A6N1_9HYPH</name>
<comment type="caution">
    <text evidence="5">The sequence shown here is derived from an EMBL/GenBank/DDBJ whole genome shotgun (WGS) entry which is preliminary data.</text>
</comment>